<dbReference type="SMART" id="SM00249">
    <property type="entry name" value="PHD"/>
    <property type="match status" value="1"/>
</dbReference>
<accession>A0AAD3Y122</accession>
<dbReference type="PROSITE" id="PS01359">
    <property type="entry name" value="ZF_PHD_1"/>
    <property type="match status" value="1"/>
</dbReference>
<dbReference type="CDD" id="cd15568">
    <property type="entry name" value="PHD5_NSD"/>
    <property type="match status" value="1"/>
</dbReference>
<dbReference type="InterPro" id="IPR000571">
    <property type="entry name" value="Znf_CCCH"/>
</dbReference>
<dbReference type="Proteomes" id="UP001279734">
    <property type="component" value="Unassembled WGS sequence"/>
</dbReference>
<reference evidence="12" key="1">
    <citation type="submission" date="2023-05" db="EMBL/GenBank/DDBJ databases">
        <title>Nepenthes gracilis genome sequencing.</title>
        <authorList>
            <person name="Fukushima K."/>
        </authorList>
    </citation>
    <scope>NUCLEOTIDE SEQUENCE</scope>
    <source>
        <strain evidence="12">SING2019-196</strain>
    </source>
</reference>
<keyword evidence="4" id="KW-0238">DNA-binding</keyword>
<gene>
    <name evidence="12" type="ORF">Nepgr_025438</name>
</gene>
<feature type="compositionally biased region" description="Basic and acidic residues" evidence="6">
    <location>
        <begin position="823"/>
        <end position="832"/>
    </location>
</feature>
<dbReference type="GO" id="GO:0008270">
    <property type="term" value="F:zinc ion binding"/>
    <property type="evidence" value="ECO:0007669"/>
    <property type="project" value="UniProtKB-KW"/>
</dbReference>
<protein>
    <recommendedName>
        <fullName evidence="14">Zinc finger CCCH domain-containing protein 19-like</fullName>
    </recommendedName>
</protein>
<dbReference type="SUPFAM" id="SSF159042">
    <property type="entry name" value="Plus3-like"/>
    <property type="match status" value="1"/>
</dbReference>
<evidence type="ECO:0000259" key="8">
    <source>
        <dbReference type="PROSITE" id="PS50103"/>
    </source>
</evidence>
<evidence type="ECO:0000256" key="3">
    <source>
        <dbReference type="ARBA" id="ARBA00022833"/>
    </source>
</evidence>
<evidence type="ECO:0000259" key="10">
    <source>
        <dbReference type="PROSITE" id="PS51360"/>
    </source>
</evidence>
<keyword evidence="13" id="KW-1185">Reference proteome</keyword>
<keyword evidence="1 5" id="KW-0479">Metal-binding</keyword>
<feature type="region of interest" description="Disordered" evidence="6">
    <location>
        <begin position="1603"/>
        <end position="1628"/>
    </location>
</feature>
<dbReference type="SUPFAM" id="SSF55277">
    <property type="entry name" value="GYF domain"/>
    <property type="match status" value="1"/>
</dbReference>
<feature type="domain" description="Plus3" evidence="10">
    <location>
        <begin position="1020"/>
        <end position="1153"/>
    </location>
</feature>
<dbReference type="PROSITE" id="PS50016">
    <property type="entry name" value="ZF_PHD_2"/>
    <property type="match status" value="1"/>
</dbReference>
<dbReference type="CDD" id="cd10567">
    <property type="entry name" value="SWIB-MDM2_like"/>
    <property type="match status" value="1"/>
</dbReference>
<dbReference type="SUPFAM" id="SSF57903">
    <property type="entry name" value="FYVE/PHD zinc finger"/>
    <property type="match status" value="1"/>
</dbReference>
<dbReference type="CDD" id="cd00072">
    <property type="entry name" value="GYF"/>
    <property type="match status" value="1"/>
</dbReference>
<dbReference type="InterPro" id="IPR004343">
    <property type="entry name" value="Plus-3_dom"/>
</dbReference>
<proteinExistence type="predicted"/>
<feature type="compositionally biased region" description="Basic residues" evidence="6">
    <location>
        <begin position="785"/>
        <end position="796"/>
    </location>
</feature>
<evidence type="ECO:0000256" key="4">
    <source>
        <dbReference type="ARBA" id="ARBA00023125"/>
    </source>
</evidence>
<dbReference type="PANTHER" id="PTHR46695:SF5">
    <property type="entry name" value="RNA POLYMERASE-ASSOCIATED PROTEIN RTF1 HOMOLOG"/>
    <property type="match status" value="1"/>
</dbReference>
<dbReference type="FunFam" id="3.90.70.200:FF:000002">
    <property type="entry name" value="Zinc finger CCCH domain-containing protein 19"/>
    <property type="match status" value="1"/>
</dbReference>
<dbReference type="Pfam" id="PF02201">
    <property type="entry name" value="SWIB"/>
    <property type="match status" value="1"/>
</dbReference>
<feature type="domain" description="GYF" evidence="9">
    <location>
        <begin position="1359"/>
        <end position="1413"/>
    </location>
</feature>
<dbReference type="InterPro" id="IPR036855">
    <property type="entry name" value="Znf_CCCH_sf"/>
</dbReference>
<dbReference type="PROSITE" id="PS51925">
    <property type="entry name" value="SWIB_MDM2"/>
    <property type="match status" value="1"/>
</dbReference>
<evidence type="ECO:0000259" key="7">
    <source>
        <dbReference type="PROSITE" id="PS50016"/>
    </source>
</evidence>
<evidence type="ECO:0000313" key="12">
    <source>
        <dbReference type="EMBL" id="GMH23595.1"/>
    </source>
</evidence>
<feature type="domain" description="DM2" evidence="11">
    <location>
        <begin position="878"/>
        <end position="961"/>
    </location>
</feature>
<dbReference type="SUPFAM" id="SSF90229">
    <property type="entry name" value="CCCH zinc finger"/>
    <property type="match status" value="1"/>
</dbReference>
<dbReference type="Gene3D" id="3.90.70.200">
    <property type="entry name" value="Plus-3 domain"/>
    <property type="match status" value="1"/>
</dbReference>
<dbReference type="InterPro" id="IPR011011">
    <property type="entry name" value="Znf_FYVE_PHD"/>
</dbReference>
<dbReference type="InterPro" id="IPR036128">
    <property type="entry name" value="Plus3-like_sf"/>
</dbReference>
<feature type="compositionally biased region" description="Polar residues" evidence="6">
    <location>
        <begin position="1549"/>
        <end position="1568"/>
    </location>
</feature>
<dbReference type="InterPro" id="IPR058668">
    <property type="entry name" value="NERD_dom"/>
</dbReference>
<dbReference type="Gene3D" id="3.30.40.10">
    <property type="entry name" value="Zinc/RING finger domain, C3HC4 (zinc finger)"/>
    <property type="match status" value="1"/>
</dbReference>
<feature type="zinc finger region" description="C3H1-type" evidence="5">
    <location>
        <begin position="1801"/>
        <end position="1826"/>
    </location>
</feature>
<dbReference type="PANTHER" id="PTHR46695">
    <property type="entry name" value="ZINC FINGER CCCH DOMAIN-CONTAINING PROTEIN 44-RELATED"/>
    <property type="match status" value="1"/>
</dbReference>
<sequence length="1826" mass="200618">MDDEEEATGVFTDSSPQLEQPLVAEPTEAAEPQSDEQSDDFAVGDKLGCLDASSSMAVVKDEEIFGGGSYRMSESSPAVNPTFFQSQIRSRNDKDDASAVIEPSFSQLQQRLGLEQPETVESQTAQQCAAVAVRIESAIPVKLSSMDVIKEEAMTMEGRSFQMGESSQTASINEETFQEPYALAIKDEFTREGGGSCQIAESSLAGSTSGERIQEPDVSVVKDEFGGENEATEAGELPVDEDNELLRENGAHIVEENAGESDIRMGEESLVVAENQMESWGQVEAEALQKNEVGDENVEVEEKNITLERLGETIGEGDILVEVRSDKLIGDKLMGEEEASELYESSLMNVEYGESGAGHEAGRVMMHDDEAKGDEVPSQVNVTDLQVAGSPLVGEDNDMAGGEHAQEVVDLQLNRKEMASEEESQGTVDAPLNGENIAREGQSQDLVDAQLNNNEMAGDEVSQETVFVQLNDKEIDGVEQYHEMADVQLNGEESWPVDAQLNNNEMAGDEVSQETVFVQLNDKEIDGVEQYQEMADVQLNGEESWPVVTKSDELVGEDDTGLEMVMEGEGGPEIIKSDSGGKRKRGRNSKVPVKPSRMLSGEDVCFICLDGGDLVLCDRRGCPKAYHPSCVDRDESFFHAKGRWNCGWHLCSICEKNAYYMCITCTFSLCKGCVKDAVIFCVRGNKGLCETCIKTVMLIENNERGNDNEMVVFDDKGHWEFLFKDYWFEQKERLSLTSEEVAKATNLWKQNYDDNQEKPAEILEVDSEKGNGSDSSFRNVGGISSKRKKSKKRVKSSAKEVDYDTDNSAGKPEVSNAKRKAERQKPLSKEVISDLENSPGNHDSTITRRSKAKYLFKTLANEGGLASQTAATEEGVSTQGRNEWASKELLEFVMHMKNGDKSVLSQFDVQELLLEYIKRKKLRDPRRRSQIVCDSMLEQLFGKPRVGHFEMLKLLESHFHAREDSQADDNQGSVVDTEVSQMDVDENTDSLMDAGRVRGRKTRKKGDERGFQSNLDDYAAIDMHNINLVYLRRNLMETLTEDTERFRDKVVGSFVRIRISGNSQKQDIYRLVQVVGAGKAAEAYKIGKRTTDIMLEILNLDKTELVSVDTISNQEFTEDECKRLRQSIKCGLISRLTVGEILEKAKELHEVRVTDWLETEMERLRHLCDRASDLECVEKLQLLKTPEERRRRLDEIPEVHADPNMDPNYDSEDESETDDRKQESTMRQRETGSFIRAGSRFSSQKGVTLNDSWSATAKLPNRRWELSRSLSGSGFSTRREDASLAGEIFNRNSWNQVIDKSTTQLNNLEKPTISSDLIPSEQTEYPRVKAKAFSAAASETSQPLSTVSTQADAKINEAEKLWHYRDPSGKVQGPFSMMQLRKWSNTGFFPADLRIWRTTQSVDDSVLLTDALAGRVVQKEPSLVAAVASDTQRVQAPQLLPASTEKPNSTPLQPGSIPVASSSDVHGSSNLHSLTPTQSATGSTRKSRWSPMETHQLTGSNMAHPQANHFARPSNPLPSEPNHADVRPHLSQQPTNEAGVPGNKEENKQSSAGQIESASARVQATNQPLDPGQVVQAVSNMAQAGAQNNPAYGWGSGYMARSETMNPSQIPENSQGWGSAGWSNNLNSTPAPQPPYGYWVNGLVNNVPQSYGQFSGPGNFTAPNFAAMPSPSPWRPVVSPTSTNLPWGLSAPENQGLVVSSSDTAWGPVQTPWGGTSQGSAVMLPSGTPTSAASAAAFAPPTGAAAGPPLLPGNTNINWPATGTASPGWVAPIVNQGVWGQNHHQNKQGPFGGAVGPTTTPKGRLVCRFHENGHCKKGASCDYMHT</sequence>
<evidence type="ECO:0000259" key="9">
    <source>
        <dbReference type="PROSITE" id="PS50829"/>
    </source>
</evidence>
<dbReference type="InterPro" id="IPR003169">
    <property type="entry name" value="GYF"/>
</dbReference>
<dbReference type="EMBL" id="BSYO01000026">
    <property type="protein sequence ID" value="GMH23595.1"/>
    <property type="molecule type" value="Genomic_DNA"/>
</dbReference>
<dbReference type="PROSITE" id="PS51360">
    <property type="entry name" value="PLUS3"/>
    <property type="match status" value="1"/>
</dbReference>
<dbReference type="CDD" id="cd19757">
    <property type="entry name" value="Bbox1"/>
    <property type="match status" value="1"/>
</dbReference>
<dbReference type="GO" id="GO:0003677">
    <property type="term" value="F:DNA binding"/>
    <property type="evidence" value="ECO:0007669"/>
    <property type="project" value="UniProtKB-KW"/>
</dbReference>
<keyword evidence="3 5" id="KW-0862">Zinc</keyword>
<dbReference type="InterPro" id="IPR019835">
    <property type="entry name" value="SWIB_domain"/>
</dbReference>
<evidence type="ECO:0000256" key="2">
    <source>
        <dbReference type="ARBA" id="ARBA00022771"/>
    </source>
</evidence>
<feature type="region of interest" description="Disordered" evidence="6">
    <location>
        <begin position="764"/>
        <end position="847"/>
    </location>
</feature>
<dbReference type="SMART" id="SM00444">
    <property type="entry name" value="GYF"/>
    <property type="match status" value="1"/>
</dbReference>
<dbReference type="SMART" id="SM00151">
    <property type="entry name" value="SWIB"/>
    <property type="match status" value="1"/>
</dbReference>
<feature type="region of interest" description="Disordered" evidence="6">
    <location>
        <begin position="570"/>
        <end position="595"/>
    </location>
</feature>
<name>A0AAD3Y122_NEPGR</name>
<feature type="compositionally biased region" description="Basic and acidic residues" evidence="6">
    <location>
        <begin position="1218"/>
        <end position="1230"/>
    </location>
</feature>
<feature type="domain" description="C3H1-type" evidence="8">
    <location>
        <begin position="1801"/>
        <end position="1826"/>
    </location>
</feature>
<evidence type="ECO:0000256" key="5">
    <source>
        <dbReference type="PROSITE-ProRule" id="PRU00723"/>
    </source>
</evidence>
<dbReference type="SMART" id="SM00719">
    <property type="entry name" value="Plus3"/>
    <property type="match status" value="1"/>
</dbReference>
<organism evidence="12 13">
    <name type="scientific">Nepenthes gracilis</name>
    <name type="common">Slender pitcher plant</name>
    <dbReference type="NCBI Taxonomy" id="150966"/>
    <lineage>
        <taxon>Eukaryota</taxon>
        <taxon>Viridiplantae</taxon>
        <taxon>Streptophyta</taxon>
        <taxon>Embryophyta</taxon>
        <taxon>Tracheophyta</taxon>
        <taxon>Spermatophyta</taxon>
        <taxon>Magnoliopsida</taxon>
        <taxon>eudicotyledons</taxon>
        <taxon>Gunneridae</taxon>
        <taxon>Pentapetalae</taxon>
        <taxon>Caryophyllales</taxon>
        <taxon>Nepenthaceae</taxon>
        <taxon>Nepenthes</taxon>
    </lineage>
</organism>
<dbReference type="InterPro" id="IPR013083">
    <property type="entry name" value="Znf_RING/FYVE/PHD"/>
</dbReference>
<comment type="caution">
    <text evidence="12">The sequence shown here is derived from an EMBL/GenBank/DDBJ whole genome shotgun (WGS) entry which is preliminary data.</text>
</comment>
<dbReference type="PROSITE" id="PS50103">
    <property type="entry name" value="ZF_C3H1"/>
    <property type="match status" value="1"/>
</dbReference>
<dbReference type="InterPro" id="IPR001965">
    <property type="entry name" value="Znf_PHD"/>
</dbReference>
<dbReference type="Gene3D" id="1.10.245.10">
    <property type="entry name" value="SWIB/MDM2 domain"/>
    <property type="match status" value="1"/>
</dbReference>
<dbReference type="Gene3D" id="3.30.1490.40">
    <property type="match status" value="1"/>
</dbReference>
<dbReference type="FunFam" id="3.30.40.10:FF:000303">
    <property type="entry name" value="Zinc finger CCCH domain-containing protein 19"/>
    <property type="match status" value="1"/>
</dbReference>
<evidence type="ECO:0000313" key="13">
    <source>
        <dbReference type="Proteomes" id="UP001279734"/>
    </source>
</evidence>
<feature type="domain" description="PHD-type" evidence="7">
    <location>
        <begin position="602"/>
        <end position="668"/>
    </location>
</feature>
<feature type="compositionally biased region" description="Polar residues" evidence="6">
    <location>
        <begin position="1493"/>
        <end position="1503"/>
    </location>
</feature>
<evidence type="ECO:0000256" key="6">
    <source>
        <dbReference type="SAM" id="MobiDB-lite"/>
    </source>
</evidence>
<dbReference type="InterPro" id="IPR019786">
    <property type="entry name" value="Zinc_finger_PHD-type_CS"/>
</dbReference>
<dbReference type="Pfam" id="PF25980">
    <property type="entry name" value="NERD_plant"/>
    <property type="match status" value="1"/>
</dbReference>
<dbReference type="InterPro" id="IPR019787">
    <property type="entry name" value="Znf_PHD-finger"/>
</dbReference>
<feature type="region of interest" description="Disordered" evidence="6">
    <location>
        <begin position="1191"/>
        <end position="1234"/>
    </location>
</feature>
<evidence type="ECO:0000259" key="11">
    <source>
        <dbReference type="PROSITE" id="PS51925"/>
    </source>
</evidence>
<dbReference type="InterPro" id="IPR035445">
    <property type="entry name" value="GYF-like_dom_sf"/>
</dbReference>
<feature type="compositionally biased region" description="Polar residues" evidence="6">
    <location>
        <begin position="1445"/>
        <end position="1484"/>
    </location>
</feature>
<dbReference type="PROSITE" id="PS50829">
    <property type="entry name" value="GYF"/>
    <property type="match status" value="1"/>
</dbReference>
<evidence type="ECO:0000256" key="1">
    <source>
        <dbReference type="ARBA" id="ARBA00022723"/>
    </source>
</evidence>
<dbReference type="SUPFAM" id="SSF47592">
    <property type="entry name" value="SWIB/MDM2 domain"/>
    <property type="match status" value="1"/>
</dbReference>
<dbReference type="InterPro" id="IPR036885">
    <property type="entry name" value="SWIB_MDM2_dom_sf"/>
</dbReference>
<evidence type="ECO:0008006" key="14">
    <source>
        <dbReference type="Google" id="ProtNLM"/>
    </source>
</evidence>
<feature type="compositionally biased region" description="Basic and acidic residues" evidence="6">
    <location>
        <begin position="1191"/>
        <end position="1203"/>
    </location>
</feature>
<dbReference type="Pfam" id="PF03126">
    <property type="entry name" value="Plus-3"/>
    <property type="match status" value="1"/>
</dbReference>
<keyword evidence="2 5" id="KW-0863">Zinc-finger</keyword>
<feature type="compositionally biased region" description="Polar residues" evidence="6">
    <location>
        <begin position="835"/>
        <end position="844"/>
    </location>
</feature>
<feature type="region of interest" description="Disordered" evidence="6">
    <location>
        <begin position="1"/>
        <end position="46"/>
    </location>
</feature>
<dbReference type="InterPro" id="IPR003121">
    <property type="entry name" value="SWIB_MDM2_domain"/>
</dbReference>
<dbReference type="Pfam" id="PF02213">
    <property type="entry name" value="GYF"/>
    <property type="match status" value="1"/>
</dbReference>
<feature type="region of interest" description="Disordered" evidence="6">
    <location>
        <begin position="1438"/>
        <end position="1568"/>
    </location>
</feature>